<dbReference type="EMBL" id="QGDH01000071">
    <property type="protein sequence ID" value="RAR09895.1"/>
    <property type="molecule type" value="Genomic_DNA"/>
</dbReference>
<feature type="compositionally biased region" description="Acidic residues" evidence="6">
    <location>
        <begin position="1251"/>
        <end position="1263"/>
    </location>
</feature>
<feature type="transmembrane region" description="Helical" evidence="7">
    <location>
        <begin position="326"/>
        <end position="354"/>
    </location>
</feature>
<evidence type="ECO:0000256" key="4">
    <source>
        <dbReference type="ARBA" id="ARBA00022989"/>
    </source>
</evidence>
<keyword evidence="9" id="KW-1185">Reference proteome</keyword>
<comment type="subcellular location">
    <subcellularLocation>
        <location evidence="1">Membrane</location>
        <topology evidence="1">Multi-pass membrane protein</topology>
    </subcellularLocation>
</comment>
<dbReference type="InterPro" id="IPR002293">
    <property type="entry name" value="AA/rel_permease1"/>
</dbReference>
<feature type="transmembrane region" description="Helical" evidence="7">
    <location>
        <begin position="422"/>
        <end position="440"/>
    </location>
</feature>
<keyword evidence="3 7" id="KW-0812">Transmembrane</keyword>
<feature type="transmembrane region" description="Helical" evidence="7">
    <location>
        <begin position="90"/>
        <end position="114"/>
    </location>
</feature>
<feature type="transmembrane region" description="Helical" evidence="7">
    <location>
        <begin position="50"/>
        <end position="70"/>
    </location>
</feature>
<evidence type="ECO:0000256" key="5">
    <source>
        <dbReference type="ARBA" id="ARBA00023136"/>
    </source>
</evidence>
<feature type="transmembrane region" description="Helical" evidence="7">
    <location>
        <begin position="284"/>
        <end position="314"/>
    </location>
</feature>
<reference evidence="9" key="1">
    <citation type="submission" date="2018-05" db="EMBL/GenBank/DDBJ databases">
        <title>Draft genome sequence of Stemphylium lycopersici strain CIDEFI 213.</title>
        <authorList>
            <person name="Medina R."/>
            <person name="Franco M.E.E."/>
            <person name="Lucentini C.G."/>
            <person name="Saparrat M.C.N."/>
            <person name="Balatti P.A."/>
        </authorList>
    </citation>
    <scope>NUCLEOTIDE SEQUENCE [LARGE SCALE GENOMIC DNA]</scope>
    <source>
        <strain evidence="9">CIDEFI 213</strain>
    </source>
</reference>
<dbReference type="Proteomes" id="UP000249619">
    <property type="component" value="Unassembled WGS sequence"/>
</dbReference>
<dbReference type="Pfam" id="PF13520">
    <property type="entry name" value="AA_permease_2"/>
    <property type="match status" value="1"/>
</dbReference>
<proteinExistence type="predicted"/>
<evidence type="ECO:0000256" key="7">
    <source>
        <dbReference type="SAM" id="Phobius"/>
    </source>
</evidence>
<protein>
    <submittedName>
        <fullName evidence="8">Zinc metalloproteinase</fullName>
    </submittedName>
</protein>
<dbReference type="InterPro" id="IPR021917">
    <property type="entry name" value="Unchr_Zn-peptidase-like"/>
</dbReference>
<dbReference type="GO" id="GO:0016020">
    <property type="term" value="C:membrane"/>
    <property type="evidence" value="ECO:0007669"/>
    <property type="project" value="UniProtKB-SubCell"/>
</dbReference>
<dbReference type="Gene3D" id="1.20.1740.10">
    <property type="entry name" value="Amino acid/polyamine transporter I"/>
    <property type="match status" value="1"/>
</dbReference>
<accession>A0A364N1W6</accession>
<evidence type="ECO:0000256" key="6">
    <source>
        <dbReference type="SAM" id="MobiDB-lite"/>
    </source>
</evidence>
<dbReference type="Pfam" id="PF12044">
    <property type="entry name" value="Metallopep"/>
    <property type="match status" value="1"/>
</dbReference>
<evidence type="ECO:0000256" key="2">
    <source>
        <dbReference type="ARBA" id="ARBA00022448"/>
    </source>
</evidence>
<keyword evidence="2" id="KW-0813">Transport</keyword>
<evidence type="ECO:0000256" key="1">
    <source>
        <dbReference type="ARBA" id="ARBA00004141"/>
    </source>
</evidence>
<comment type="caution">
    <text evidence="8">The sequence shown here is derived from an EMBL/GenBank/DDBJ whole genome shotgun (WGS) entry which is preliminary data.</text>
</comment>
<feature type="region of interest" description="Disordered" evidence="6">
    <location>
        <begin position="1237"/>
        <end position="1263"/>
    </location>
</feature>
<dbReference type="PANTHER" id="PTHR45649">
    <property type="entry name" value="AMINO-ACID PERMEASE BAT1"/>
    <property type="match status" value="1"/>
</dbReference>
<feature type="transmembrane region" description="Helical" evidence="7">
    <location>
        <begin position="135"/>
        <end position="159"/>
    </location>
</feature>
<feature type="transmembrane region" description="Helical" evidence="7">
    <location>
        <begin position="179"/>
        <end position="199"/>
    </location>
</feature>
<sequence>MVDVPKTAVVYDDETSEPVPLLDDAPEASRKNGTRSDVLSMWRLGKKQEFLRNFKFISIFGFSMILMSSWEIMLGTSSMALFDGGKAGMIWMNFIVWVGFLGVNVSLAEMGSMAPTSGGQYHWVSEFAPAKYQKFISYMTGWLSVLGWQTASAATAFQAGTQIQGLIALNRPEYIFEPWHGTLLVFAVAVFNLVFNIFFIKKLPLIESVMLFVHIFGFIAIMAVLWATGPISNAKDSFTHFNDYGGWSSDGLATLTGIVAAVVPLIGADAAVHLAEEVRDASKIVPLSMIWTTLANGTMSFVMAVTFCFVLGDIDAALETPTKQAYIYVFYSTTGSVVGASLMSALVILVTILCNISITTTSSRQLFAFARDKGVPFHQTFARVSPSYHVPIPAIILSCLTSCLLSLINLGSSVALQNINSLSTGAAITSYIISISCIVLRRIRGEALLPSKFSLGRAGLALNVLSLMFLTVVLFFSFWPLEKNPTAEAMNWSCVIYVVAIVGSLGYYWGWGREVRINEYLVMVPVTHPLRITNLEDGETIHQRCLLVTGTYALDAAEGSYIHVATKGANKVECFPEQTWPLAGGNFKAMVMLSPGLNILEFAYVCDDCLEHTVEISVNHLPLLQYPPIHLAIMVACDSPCFIDCPTTKAGGISSAHSDLDAAIAKLRMTAYMWQAMTAEDLRLQGVGRRSFRFDEEWTADTVSREFINARMDRSLAQDGAMRSTAKIHIIRSSKTVKDIRSADIAQQNGYGRQKNKLFNYFNDALKKTGGPFVSEARPVVAGLILDSHYSVSKELILGHAALGLHNPDGISLGIFGSHLTYSWPRFLEEVTSCLTDIRSPGDKVGNDNGECTTMWEACAIGQGAHLHEIGHAFGSPHRSGIMQRGYARDWPKNFLSKTAYSGYLEKDGELVGLPNHNARWDLADALSFRMLPHFRLPADSILTEEEQKENPDVQISYDNDSSPATLHVSSSSGIARIIFNRFEHCQPLGWIHNAPKAIQYSEAELDSRFSRNSPLSLQVLGLNSRELYIADVWKLLATRSFIRIPNSNIRLIKRLAFSSEAATHHAAQEPYTWAQLLREKGADGTLHRAVSIDLRVGAGWDGGVVKYADGHVSHWGPMRHNGSTHRFGGHASEEIDLPDGVEISSLRVKPHSGVRLHLSNGQSAGHLNARRGEQDVVEVKPAPDEVVVGFFGKSKRDDGWCCVCEFGLICVKREIGWEGLPEQVWELSEVRNLAGLDGDADDREGRGGGDEEDYDDMDEAGE</sequence>
<dbReference type="GO" id="GO:0022857">
    <property type="term" value="F:transmembrane transporter activity"/>
    <property type="evidence" value="ECO:0007669"/>
    <property type="project" value="InterPro"/>
</dbReference>
<feature type="transmembrane region" description="Helical" evidence="7">
    <location>
        <begin position="390"/>
        <end position="410"/>
    </location>
</feature>
<dbReference type="PANTHER" id="PTHR45649:SF14">
    <property type="entry name" value="GABA PERMEASE"/>
    <property type="match status" value="1"/>
</dbReference>
<feature type="transmembrane region" description="Helical" evidence="7">
    <location>
        <begin position="490"/>
        <end position="510"/>
    </location>
</feature>
<evidence type="ECO:0000313" key="9">
    <source>
        <dbReference type="Proteomes" id="UP000249619"/>
    </source>
</evidence>
<dbReference type="AlphaFoldDB" id="A0A364N1W6"/>
<feature type="transmembrane region" description="Helical" evidence="7">
    <location>
        <begin position="211"/>
        <end position="231"/>
    </location>
</feature>
<organism evidence="8 9">
    <name type="scientific">Stemphylium lycopersici</name>
    <name type="common">Tomato gray leaf spot disease fungus</name>
    <name type="synonym">Thyrospora lycopersici</name>
    <dbReference type="NCBI Taxonomy" id="183478"/>
    <lineage>
        <taxon>Eukaryota</taxon>
        <taxon>Fungi</taxon>
        <taxon>Dikarya</taxon>
        <taxon>Ascomycota</taxon>
        <taxon>Pezizomycotina</taxon>
        <taxon>Dothideomycetes</taxon>
        <taxon>Pleosporomycetidae</taxon>
        <taxon>Pleosporales</taxon>
        <taxon>Pleosporineae</taxon>
        <taxon>Pleosporaceae</taxon>
        <taxon>Stemphylium</taxon>
    </lineage>
</organism>
<keyword evidence="5 7" id="KW-0472">Membrane</keyword>
<evidence type="ECO:0000256" key="3">
    <source>
        <dbReference type="ARBA" id="ARBA00022692"/>
    </source>
</evidence>
<name>A0A364N1W6_STELY</name>
<feature type="transmembrane region" description="Helical" evidence="7">
    <location>
        <begin position="460"/>
        <end position="478"/>
    </location>
</feature>
<keyword evidence="4 7" id="KW-1133">Transmembrane helix</keyword>
<evidence type="ECO:0000313" key="8">
    <source>
        <dbReference type="EMBL" id="RAR09895.1"/>
    </source>
</evidence>
<gene>
    <name evidence="8" type="ORF">DDE83_005294</name>
</gene>